<proteinExistence type="predicted"/>
<evidence type="ECO:0000313" key="2">
    <source>
        <dbReference type="Proteomes" id="UP000005801"/>
    </source>
</evidence>
<organism evidence="1 2">
    <name type="scientific">Plesiocystis pacifica SIR-1</name>
    <dbReference type="NCBI Taxonomy" id="391625"/>
    <lineage>
        <taxon>Bacteria</taxon>
        <taxon>Pseudomonadati</taxon>
        <taxon>Myxococcota</taxon>
        <taxon>Polyangia</taxon>
        <taxon>Nannocystales</taxon>
        <taxon>Nannocystaceae</taxon>
        <taxon>Plesiocystis</taxon>
    </lineage>
</organism>
<keyword evidence="2" id="KW-1185">Reference proteome</keyword>
<reference evidence="1 2" key="1">
    <citation type="submission" date="2007-06" db="EMBL/GenBank/DDBJ databases">
        <authorList>
            <person name="Shimkets L."/>
            <person name="Ferriera S."/>
            <person name="Johnson J."/>
            <person name="Kravitz S."/>
            <person name="Beeson K."/>
            <person name="Sutton G."/>
            <person name="Rogers Y.-H."/>
            <person name="Friedman R."/>
            <person name="Frazier M."/>
            <person name="Venter J.C."/>
        </authorList>
    </citation>
    <scope>NUCLEOTIDE SEQUENCE [LARGE SCALE GENOMIC DNA]</scope>
    <source>
        <strain evidence="1 2">SIR-1</strain>
    </source>
</reference>
<dbReference type="Proteomes" id="UP000005801">
    <property type="component" value="Unassembled WGS sequence"/>
</dbReference>
<evidence type="ECO:0000313" key="1">
    <source>
        <dbReference type="EMBL" id="EDM76960.1"/>
    </source>
</evidence>
<protein>
    <submittedName>
        <fullName evidence="1">Uncharacterized protein</fullName>
    </submittedName>
</protein>
<comment type="caution">
    <text evidence="1">The sequence shown here is derived from an EMBL/GenBank/DDBJ whole genome shotgun (WGS) entry which is preliminary data.</text>
</comment>
<dbReference type="STRING" id="391625.PPSIR1_13140"/>
<accession>A6GAX5</accession>
<dbReference type="EMBL" id="ABCS01000054">
    <property type="protein sequence ID" value="EDM76960.1"/>
    <property type="molecule type" value="Genomic_DNA"/>
</dbReference>
<sequence length="96" mass="9692">MALGVGGALAALAGVGALIFVLAAPSPARTCEHIRGLLALAREPAGEAEAAACLAAQEARRARWGRVGWARHAWCVAGSETIPGAGRCTSEGPVFD</sequence>
<gene>
    <name evidence="1" type="ORF">PPSIR1_13140</name>
</gene>
<name>A6GAX5_9BACT</name>
<dbReference type="AlphaFoldDB" id="A6GAX5"/>